<dbReference type="PANTHER" id="PTHR46353:SF23">
    <property type="entry name" value="C2H2 ZINC FINGER-CONTAINING PROTEIN-RELATED"/>
    <property type="match status" value="1"/>
</dbReference>
<dbReference type="GO" id="GO:0009736">
    <property type="term" value="P:cytokinin-activated signaling pathway"/>
    <property type="evidence" value="ECO:0007669"/>
    <property type="project" value="TreeGrafter"/>
</dbReference>
<dbReference type="InterPro" id="IPR013087">
    <property type="entry name" value="Znf_C2H2_type"/>
</dbReference>
<evidence type="ECO:0000256" key="1">
    <source>
        <dbReference type="PROSITE-ProRule" id="PRU00042"/>
    </source>
</evidence>
<dbReference type="SUPFAM" id="SSF57667">
    <property type="entry name" value="beta-beta-alpha zinc fingers"/>
    <property type="match status" value="1"/>
</dbReference>
<dbReference type="PROSITE" id="PS50157">
    <property type="entry name" value="ZINC_FINGER_C2H2_2"/>
    <property type="match status" value="1"/>
</dbReference>
<organism evidence="4 5">
    <name type="scientific">Zingiber officinale</name>
    <name type="common">Ginger</name>
    <name type="synonym">Amomum zingiber</name>
    <dbReference type="NCBI Taxonomy" id="94328"/>
    <lineage>
        <taxon>Eukaryota</taxon>
        <taxon>Viridiplantae</taxon>
        <taxon>Streptophyta</taxon>
        <taxon>Embryophyta</taxon>
        <taxon>Tracheophyta</taxon>
        <taxon>Spermatophyta</taxon>
        <taxon>Magnoliopsida</taxon>
        <taxon>Liliopsida</taxon>
        <taxon>Zingiberales</taxon>
        <taxon>Zingiberaceae</taxon>
        <taxon>Zingiber</taxon>
    </lineage>
</organism>
<dbReference type="GO" id="GO:0005634">
    <property type="term" value="C:nucleus"/>
    <property type="evidence" value="ECO:0007669"/>
    <property type="project" value="TreeGrafter"/>
</dbReference>
<dbReference type="GO" id="GO:0010090">
    <property type="term" value="P:trichome morphogenesis"/>
    <property type="evidence" value="ECO:0007669"/>
    <property type="project" value="InterPro"/>
</dbReference>
<name>A0A8J5HB11_ZINOF</name>
<keyword evidence="1" id="KW-0863">Zinc-finger</keyword>
<evidence type="ECO:0000256" key="2">
    <source>
        <dbReference type="SAM" id="MobiDB-lite"/>
    </source>
</evidence>
<keyword evidence="1" id="KW-0479">Metal-binding</keyword>
<evidence type="ECO:0000313" key="5">
    <source>
        <dbReference type="Proteomes" id="UP000734854"/>
    </source>
</evidence>
<dbReference type="Gene3D" id="3.30.160.60">
    <property type="entry name" value="Classic Zinc Finger"/>
    <property type="match status" value="1"/>
</dbReference>
<protein>
    <recommendedName>
        <fullName evidence="3">C2H2-type domain-containing protein</fullName>
    </recommendedName>
</protein>
<dbReference type="AlphaFoldDB" id="A0A8J5HB11"/>
<dbReference type="GO" id="GO:0003700">
    <property type="term" value="F:DNA-binding transcription factor activity"/>
    <property type="evidence" value="ECO:0007669"/>
    <property type="project" value="TreeGrafter"/>
</dbReference>
<feature type="region of interest" description="Disordered" evidence="2">
    <location>
        <begin position="214"/>
        <end position="238"/>
    </location>
</feature>
<feature type="domain" description="C2H2-type" evidence="3">
    <location>
        <begin position="48"/>
        <end position="75"/>
    </location>
</feature>
<keyword evidence="5" id="KW-1185">Reference proteome</keyword>
<dbReference type="PANTHER" id="PTHR46353">
    <property type="entry name" value="ZINC FINGER PROTEIN 5"/>
    <property type="match status" value="1"/>
</dbReference>
<keyword evidence="1" id="KW-0862">Zinc</keyword>
<dbReference type="GO" id="GO:0009740">
    <property type="term" value="P:gibberellic acid mediated signaling pathway"/>
    <property type="evidence" value="ECO:0007669"/>
    <property type="project" value="TreeGrafter"/>
</dbReference>
<gene>
    <name evidence="4" type="ORF">ZIOFF_023734</name>
</gene>
<dbReference type="PROSITE" id="PS00028">
    <property type="entry name" value="ZINC_FINGER_C2H2_1"/>
    <property type="match status" value="1"/>
</dbReference>
<dbReference type="GO" id="GO:0008270">
    <property type="term" value="F:zinc ion binding"/>
    <property type="evidence" value="ECO:0007669"/>
    <property type="project" value="UniProtKB-KW"/>
</dbReference>
<dbReference type="Proteomes" id="UP000734854">
    <property type="component" value="Unassembled WGS sequence"/>
</dbReference>
<evidence type="ECO:0000259" key="3">
    <source>
        <dbReference type="PROSITE" id="PS50157"/>
    </source>
</evidence>
<dbReference type="EMBL" id="JACMSC010000007">
    <property type="protein sequence ID" value="KAG6513410.1"/>
    <property type="molecule type" value="Genomic_DNA"/>
</dbReference>
<reference evidence="4 5" key="1">
    <citation type="submission" date="2020-08" db="EMBL/GenBank/DDBJ databases">
        <title>Plant Genome Project.</title>
        <authorList>
            <person name="Zhang R.-G."/>
        </authorList>
    </citation>
    <scope>NUCLEOTIDE SEQUENCE [LARGE SCALE GENOMIC DNA]</scope>
    <source>
        <tissue evidence="4">Rhizome</tissue>
    </source>
</reference>
<accession>A0A8J5HB11</accession>
<evidence type="ECO:0000313" key="4">
    <source>
        <dbReference type="EMBL" id="KAG6513410.1"/>
    </source>
</evidence>
<dbReference type="InterPro" id="IPR036236">
    <property type="entry name" value="Znf_C2H2_sf"/>
</dbReference>
<sequence>MSEIHRQKASKATASASLKLFGFPVVDSNDVHAVDVSASSVGGDRRRYECQYCRRDFANSQALGGHQNAHKRERQRLKRAAQLHRSPPAVAFYQHRTAPAFAPPLLLPPPPRPPPQPSWFYYPVAFAAPHQVHASSPCLVPRLRLPADYSWTGDFHRGGAADRAGERVPEANELDLQLSLAPSRCALKRHIYKGKICTEEDARFRIRCSKVQCNGDETGPRGRHSGKTRVVQRDGRKD</sequence>
<comment type="caution">
    <text evidence="4">The sequence shown here is derived from an EMBL/GenBank/DDBJ whole genome shotgun (WGS) entry which is preliminary data.</text>
</comment>
<dbReference type="GO" id="GO:0000976">
    <property type="term" value="F:transcription cis-regulatory region binding"/>
    <property type="evidence" value="ECO:0007669"/>
    <property type="project" value="TreeGrafter"/>
</dbReference>
<dbReference type="InterPro" id="IPR044299">
    <property type="entry name" value="GIS3/ZFP5/ZFP6"/>
</dbReference>
<proteinExistence type="predicted"/>